<dbReference type="SUPFAM" id="SSF103473">
    <property type="entry name" value="MFS general substrate transporter"/>
    <property type="match status" value="1"/>
</dbReference>
<feature type="transmembrane region" description="Helical" evidence="7">
    <location>
        <begin position="381"/>
        <end position="400"/>
    </location>
</feature>
<evidence type="ECO:0000313" key="10">
    <source>
        <dbReference type="Proteomes" id="UP000190744"/>
    </source>
</evidence>
<feature type="transmembrane region" description="Helical" evidence="7">
    <location>
        <begin position="533"/>
        <end position="552"/>
    </location>
</feature>
<gene>
    <name evidence="9" type="ORF">PEBR_01746</name>
</gene>
<feature type="domain" description="Major facilitator superfamily (MFS) profile" evidence="8">
    <location>
        <begin position="47"/>
        <end position="559"/>
    </location>
</feature>
<evidence type="ECO:0000256" key="4">
    <source>
        <dbReference type="ARBA" id="ARBA00022989"/>
    </source>
</evidence>
<protein>
    <submittedName>
        <fullName evidence="9">Siderophore iron transporter</fullName>
    </submittedName>
</protein>
<feature type="transmembrane region" description="Helical" evidence="7">
    <location>
        <begin position="348"/>
        <end position="369"/>
    </location>
</feature>
<evidence type="ECO:0000313" key="9">
    <source>
        <dbReference type="EMBL" id="OOQ90957.1"/>
    </source>
</evidence>
<dbReference type="GO" id="GO:0005886">
    <property type="term" value="C:plasma membrane"/>
    <property type="evidence" value="ECO:0007669"/>
    <property type="project" value="TreeGrafter"/>
</dbReference>
<comment type="subcellular location">
    <subcellularLocation>
        <location evidence="1">Membrane</location>
        <topology evidence="1">Multi-pass membrane protein</topology>
    </subcellularLocation>
</comment>
<keyword evidence="4 7" id="KW-1133">Transmembrane helix</keyword>
<evidence type="ECO:0000256" key="7">
    <source>
        <dbReference type="SAM" id="Phobius"/>
    </source>
</evidence>
<dbReference type="Gene3D" id="1.20.1250.20">
    <property type="entry name" value="MFS general substrate transporter like domains"/>
    <property type="match status" value="1"/>
</dbReference>
<keyword evidence="3 7" id="KW-0812">Transmembrane</keyword>
<dbReference type="EMBL" id="LJBN01000026">
    <property type="protein sequence ID" value="OOQ90957.1"/>
    <property type="molecule type" value="Genomic_DNA"/>
</dbReference>
<dbReference type="PANTHER" id="PTHR23501:SF109">
    <property type="entry name" value="MAJOR FACILITATOR SUPERFAMILY (MFS) PROFILE DOMAIN-CONTAINING PROTEIN-RELATED"/>
    <property type="match status" value="1"/>
</dbReference>
<feature type="transmembrane region" description="Helical" evidence="7">
    <location>
        <begin position="84"/>
        <end position="102"/>
    </location>
</feature>
<comment type="caution">
    <text evidence="9">The sequence shown here is derived from an EMBL/GenBank/DDBJ whole genome shotgun (WGS) entry which is preliminary data.</text>
</comment>
<feature type="transmembrane region" description="Helical" evidence="7">
    <location>
        <begin position="245"/>
        <end position="266"/>
    </location>
</feature>
<feature type="transmembrane region" description="Helical" evidence="7">
    <location>
        <begin position="205"/>
        <end position="224"/>
    </location>
</feature>
<evidence type="ECO:0000256" key="2">
    <source>
        <dbReference type="ARBA" id="ARBA00022448"/>
    </source>
</evidence>
<feature type="compositionally biased region" description="Basic and acidic residues" evidence="6">
    <location>
        <begin position="1"/>
        <end position="11"/>
    </location>
</feature>
<evidence type="ECO:0000256" key="1">
    <source>
        <dbReference type="ARBA" id="ARBA00004141"/>
    </source>
</evidence>
<dbReference type="InterPro" id="IPR010573">
    <property type="entry name" value="MFS_Str1/Tri12-like"/>
</dbReference>
<evidence type="ECO:0000259" key="8">
    <source>
        <dbReference type="PROSITE" id="PS50850"/>
    </source>
</evidence>
<sequence>METHGDIKSTADAESTSVHDSPTMPKITQAVDFDNLPDGYYRSKNFIGSLIAVCLMADSLYLGYVLPVNSLTKINSDLGPNPSYSMISTVATLLAGVGILPVGRLGDIFGRRYFLIGGQLLALIGAIICCTAKNIPTVIGGSVFIGLAASVQLTFTFVIAELVPNKYRPLINAGIFIITLPFGAFGGLIAQLLIANTAQGWRWDYYLSIIVCGLSIILFVFCYFPPGWDVKSQGRKSRLDELKTFDYIGFVLYAGGLVLVLLGLSWGGTSYAWSSAHVVGVLVVGFASLVIFVIYEIFVPSQPLLPMSLLKNRGYSATVCSALVGNMVYFSMSLLWPEAIAALFTTDPIPAGWISISTGTGVIVGEIVGGALMKFLGHSKIQLIVCTVFITAFSGALAILNRHREAYGIAFTAIGGFAVGYLELITLIMCPLYCKPEDIGLASGFLGSAKQVIGTIATVIYVATLDNGVASTLPSDVSEAALNAGLPNTSLTALLEAVSDSTSMAKIPGITEKIILAVTDAVKTAYSESFSTVFLVSITFGGLSIIAALASVSVDDKLDNVIAAKLSGAGASQDEINREEKN</sequence>
<keyword evidence="2" id="KW-0813">Transport</keyword>
<reference evidence="10" key="1">
    <citation type="submission" date="2015-09" db="EMBL/GenBank/DDBJ databases">
        <authorList>
            <person name="Fill T.P."/>
            <person name="Baretta J.F."/>
            <person name="de Almeida L.G."/>
            <person name="Rocha M."/>
            <person name="de Souza D.H."/>
            <person name="Malavazi I."/>
            <person name="Cerdeira L.T."/>
            <person name="Hong H."/>
            <person name="Samborskyy M."/>
            <person name="de Vasconcelos A.T."/>
            <person name="Leadlay P."/>
            <person name="Rodrigues-Filho E."/>
        </authorList>
    </citation>
    <scope>NUCLEOTIDE SEQUENCE [LARGE SCALE GENOMIC DNA]</scope>
    <source>
        <strain evidence="10">LaBioMMi 136</strain>
    </source>
</reference>
<organism evidence="9 10">
    <name type="scientific">Penicillium brasilianum</name>
    <dbReference type="NCBI Taxonomy" id="104259"/>
    <lineage>
        <taxon>Eukaryota</taxon>
        <taxon>Fungi</taxon>
        <taxon>Dikarya</taxon>
        <taxon>Ascomycota</taxon>
        <taxon>Pezizomycotina</taxon>
        <taxon>Eurotiomycetes</taxon>
        <taxon>Eurotiomycetidae</taxon>
        <taxon>Eurotiales</taxon>
        <taxon>Aspergillaceae</taxon>
        <taxon>Penicillium</taxon>
    </lineage>
</organism>
<evidence type="ECO:0000256" key="5">
    <source>
        <dbReference type="ARBA" id="ARBA00023136"/>
    </source>
</evidence>
<evidence type="ECO:0000256" key="3">
    <source>
        <dbReference type="ARBA" id="ARBA00022692"/>
    </source>
</evidence>
<name>A0A1S9RZK1_PENBI</name>
<feature type="transmembrane region" description="Helical" evidence="7">
    <location>
        <begin position="406"/>
        <end position="434"/>
    </location>
</feature>
<feature type="transmembrane region" description="Helical" evidence="7">
    <location>
        <begin position="141"/>
        <end position="163"/>
    </location>
</feature>
<accession>A0A1S9RZK1</accession>
<dbReference type="Proteomes" id="UP000190744">
    <property type="component" value="Unassembled WGS sequence"/>
</dbReference>
<dbReference type="PANTHER" id="PTHR23501">
    <property type="entry name" value="MAJOR FACILITATOR SUPERFAMILY"/>
    <property type="match status" value="1"/>
</dbReference>
<feature type="transmembrane region" description="Helical" evidence="7">
    <location>
        <begin position="46"/>
        <end position="64"/>
    </location>
</feature>
<evidence type="ECO:0000256" key="6">
    <source>
        <dbReference type="SAM" id="MobiDB-lite"/>
    </source>
</evidence>
<feature type="transmembrane region" description="Helical" evidence="7">
    <location>
        <begin position="170"/>
        <end position="193"/>
    </location>
</feature>
<dbReference type="InterPro" id="IPR036259">
    <property type="entry name" value="MFS_trans_sf"/>
</dbReference>
<proteinExistence type="predicted"/>
<feature type="transmembrane region" description="Helical" evidence="7">
    <location>
        <begin position="114"/>
        <end position="135"/>
    </location>
</feature>
<dbReference type="CDD" id="cd06179">
    <property type="entry name" value="MFS_TRI12_like"/>
    <property type="match status" value="1"/>
</dbReference>
<dbReference type="Pfam" id="PF06609">
    <property type="entry name" value="TRI12"/>
    <property type="match status" value="1"/>
</dbReference>
<dbReference type="GO" id="GO:0022857">
    <property type="term" value="F:transmembrane transporter activity"/>
    <property type="evidence" value="ECO:0007669"/>
    <property type="project" value="InterPro"/>
</dbReference>
<dbReference type="PROSITE" id="PS50850">
    <property type="entry name" value="MFS"/>
    <property type="match status" value="1"/>
</dbReference>
<feature type="transmembrane region" description="Helical" evidence="7">
    <location>
        <begin position="315"/>
        <end position="336"/>
    </location>
</feature>
<dbReference type="InterPro" id="IPR020846">
    <property type="entry name" value="MFS_dom"/>
</dbReference>
<dbReference type="AlphaFoldDB" id="A0A1S9RZK1"/>
<feature type="region of interest" description="Disordered" evidence="6">
    <location>
        <begin position="1"/>
        <end position="23"/>
    </location>
</feature>
<feature type="transmembrane region" description="Helical" evidence="7">
    <location>
        <begin position="272"/>
        <end position="295"/>
    </location>
</feature>
<dbReference type="InterPro" id="IPR053791">
    <property type="entry name" value="MFS_Tri12-like"/>
</dbReference>
<keyword evidence="5 7" id="KW-0472">Membrane</keyword>